<keyword evidence="3" id="KW-1185">Reference proteome</keyword>
<evidence type="ECO:0000313" key="2">
    <source>
        <dbReference type="EMBL" id="CAD7081907.1"/>
    </source>
</evidence>
<dbReference type="InParanoid" id="A0A7R8UKW4"/>
<sequence length="127" mass="14720">MATDDSMSDDVFEDPETQAKREERSKHNDYNDYYFQPTSRALRVKEQEKEHRTPSPSGYPGYKPPKEALQMYAVDSDNYYGDGEAEDSSVVPQYNQDEVDDGWKSYRIDDDDDVYDGIVHKVSICEI</sequence>
<feature type="compositionally biased region" description="Basic and acidic residues" evidence="1">
    <location>
        <begin position="43"/>
        <end position="53"/>
    </location>
</feature>
<feature type="region of interest" description="Disordered" evidence="1">
    <location>
        <begin position="1"/>
        <end position="65"/>
    </location>
</feature>
<dbReference type="EMBL" id="LR899010">
    <property type="protein sequence ID" value="CAD7081907.1"/>
    <property type="molecule type" value="Genomic_DNA"/>
</dbReference>
<dbReference type="OrthoDB" id="9989112at2759"/>
<accession>A0A7R8UKW4</accession>
<gene>
    <name evidence="2" type="ORF">HERILL_LOCUS4989</name>
</gene>
<evidence type="ECO:0000256" key="1">
    <source>
        <dbReference type="SAM" id="MobiDB-lite"/>
    </source>
</evidence>
<feature type="compositionally biased region" description="Acidic residues" evidence="1">
    <location>
        <begin position="1"/>
        <end position="16"/>
    </location>
</feature>
<feature type="compositionally biased region" description="Basic and acidic residues" evidence="1">
    <location>
        <begin position="17"/>
        <end position="30"/>
    </location>
</feature>
<protein>
    <submittedName>
        <fullName evidence="2">Uncharacterized protein</fullName>
    </submittedName>
</protein>
<organism evidence="2 3">
    <name type="scientific">Hermetia illucens</name>
    <name type="common">Black soldier fly</name>
    <dbReference type="NCBI Taxonomy" id="343691"/>
    <lineage>
        <taxon>Eukaryota</taxon>
        <taxon>Metazoa</taxon>
        <taxon>Ecdysozoa</taxon>
        <taxon>Arthropoda</taxon>
        <taxon>Hexapoda</taxon>
        <taxon>Insecta</taxon>
        <taxon>Pterygota</taxon>
        <taxon>Neoptera</taxon>
        <taxon>Endopterygota</taxon>
        <taxon>Diptera</taxon>
        <taxon>Brachycera</taxon>
        <taxon>Stratiomyomorpha</taxon>
        <taxon>Stratiomyidae</taxon>
        <taxon>Hermetiinae</taxon>
        <taxon>Hermetia</taxon>
    </lineage>
</organism>
<evidence type="ECO:0000313" key="3">
    <source>
        <dbReference type="Proteomes" id="UP000594454"/>
    </source>
</evidence>
<reference evidence="2 3" key="1">
    <citation type="submission" date="2020-11" db="EMBL/GenBank/DDBJ databases">
        <authorList>
            <person name="Wallbank WR R."/>
            <person name="Pardo Diaz C."/>
            <person name="Kozak K."/>
            <person name="Martin S."/>
            <person name="Jiggins C."/>
            <person name="Moest M."/>
            <person name="Warren A I."/>
            <person name="Generalovic N T."/>
            <person name="Byers J.R.P. K."/>
            <person name="Montejo-Kovacevich G."/>
            <person name="Yen C E."/>
        </authorList>
    </citation>
    <scope>NUCLEOTIDE SEQUENCE [LARGE SCALE GENOMIC DNA]</scope>
</reference>
<dbReference type="AlphaFoldDB" id="A0A7R8UKW4"/>
<name>A0A7R8UKW4_HERIL</name>
<dbReference type="Proteomes" id="UP000594454">
    <property type="component" value="Chromosome 2"/>
</dbReference>
<proteinExistence type="predicted"/>